<evidence type="ECO:0000256" key="6">
    <source>
        <dbReference type="ARBA" id="ARBA00022759"/>
    </source>
</evidence>
<evidence type="ECO:0000256" key="8">
    <source>
        <dbReference type="ARBA" id="ARBA00022801"/>
    </source>
</evidence>
<dbReference type="GO" id="GO:0031297">
    <property type="term" value="P:replication fork processing"/>
    <property type="evidence" value="ECO:0007669"/>
    <property type="project" value="TreeGrafter"/>
</dbReference>
<evidence type="ECO:0000259" key="15">
    <source>
        <dbReference type="Pfam" id="PF02732"/>
    </source>
</evidence>
<comment type="caution">
    <text evidence="16">The sequence shown here is derived from an EMBL/GenBank/DDBJ whole genome shotgun (WGS) entry which is preliminary data.</text>
</comment>
<name>A0A8H7LLV5_9AGAM</name>
<dbReference type="Gene3D" id="3.40.50.10130">
    <property type="match status" value="1"/>
</dbReference>
<evidence type="ECO:0000256" key="7">
    <source>
        <dbReference type="ARBA" id="ARBA00022763"/>
    </source>
</evidence>
<gene>
    <name evidence="16" type="ORF">RHS04_02440</name>
</gene>
<keyword evidence="13" id="KW-0469">Meiosis</keyword>
<feature type="compositionally biased region" description="Acidic residues" evidence="14">
    <location>
        <begin position="1"/>
        <end position="17"/>
    </location>
</feature>
<dbReference type="GO" id="GO:0046872">
    <property type="term" value="F:metal ion binding"/>
    <property type="evidence" value="ECO:0007669"/>
    <property type="project" value="UniProtKB-KW"/>
</dbReference>
<keyword evidence="11" id="KW-0234">DNA repair</keyword>
<dbReference type="EMBL" id="JACYCC010000035">
    <property type="protein sequence ID" value="KAF8682119.1"/>
    <property type="molecule type" value="Genomic_DNA"/>
</dbReference>
<evidence type="ECO:0000256" key="1">
    <source>
        <dbReference type="ARBA" id="ARBA00001946"/>
    </source>
</evidence>
<evidence type="ECO:0000313" key="16">
    <source>
        <dbReference type="EMBL" id="KAF8682119.1"/>
    </source>
</evidence>
<keyword evidence="9" id="KW-0460">Magnesium</keyword>
<evidence type="ECO:0000256" key="10">
    <source>
        <dbReference type="ARBA" id="ARBA00023172"/>
    </source>
</evidence>
<feature type="region of interest" description="Disordered" evidence="14">
    <location>
        <begin position="78"/>
        <end position="103"/>
    </location>
</feature>
<keyword evidence="6" id="KW-0255">Endonuclease</keyword>
<evidence type="ECO:0000256" key="4">
    <source>
        <dbReference type="ARBA" id="ARBA00022722"/>
    </source>
</evidence>
<dbReference type="GO" id="GO:0006302">
    <property type="term" value="P:double-strand break repair"/>
    <property type="evidence" value="ECO:0007669"/>
    <property type="project" value="TreeGrafter"/>
</dbReference>
<evidence type="ECO:0000256" key="9">
    <source>
        <dbReference type="ARBA" id="ARBA00022842"/>
    </source>
</evidence>
<evidence type="ECO:0000256" key="14">
    <source>
        <dbReference type="SAM" id="MobiDB-lite"/>
    </source>
</evidence>
<evidence type="ECO:0000256" key="12">
    <source>
        <dbReference type="ARBA" id="ARBA00023242"/>
    </source>
</evidence>
<evidence type="ECO:0000256" key="2">
    <source>
        <dbReference type="ARBA" id="ARBA00004123"/>
    </source>
</evidence>
<keyword evidence="4" id="KW-0540">Nuclease</keyword>
<protein>
    <submittedName>
        <fullName evidence="16">ERCC4 domain</fullName>
    </submittedName>
</protein>
<keyword evidence="5" id="KW-0479">Metal-binding</keyword>
<feature type="compositionally biased region" description="Polar residues" evidence="14">
    <location>
        <begin position="84"/>
        <end position="98"/>
    </location>
</feature>
<dbReference type="Pfam" id="PF02732">
    <property type="entry name" value="ERCC4"/>
    <property type="match status" value="1"/>
</dbReference>
<sequence>MTQEESPEIIDISDYEDDTRPDRHQPQFAIQTSLANSESGQYPSQPLDILVIDSSDSEDLEELEERLKYIVLKKKTKSEIPGFRSSSNPTPSRHTQSPFEPDFEDDILVISSSEEDTMILQPAFPNDAQVSSNPPKRDHILKQAPEASFRKPLQKERTNGVPEQVGKDQGRLHREVNKLVTDKKSTLKYFTVEISHTLEDHPFVSCLESKLVPYSCGTLFFGPPSRSEPLIRFRRQHVAKYDNKSKEWVPVTPYHALEDLYVLFLSADSLALAVLEETLTETLSELRSTHQLTAHSQIFVMIDGLHAYYKRKGGRSKRNAIESALATLQASERCFIVQVEGASDAAQWLFNIIGDLGIRPYKRIRESFLPFCTDMHVRCGGSKADTYKKMLQQIRYITESAAGGIIEEAPTLRELFEGYAQEPDIHARHERFKDITILNRKDGVAKSRILNRALSKKVHDVFWGEDPLTLVV</sequence>
<dbReference type="Proteomes" id="UP000650582">
    <property type="component" value="Unassembled WGS sequence"/>
</dbReference>
<reference evidence="16" key="1">
    <citation type="submission" date="2020-09" db="EMBL/GenBank/DDBJ databases">
        <title>Comparative genome analyses of four rice-infecting Rhizoctonia solani isolates reveal extensive enrichment of homogalacturonan modification genes.</title>
        <authorList>
            <person name="Lee D.-Y."/>
            <person name="Jeon J."/>
            <person name="Kim K.-T."/>
            <person name="Cheong K."/>
            <person name="Song H."/>
            <person name="Choi G."/>
            <person name="Ko J."/>
            <person name="Opiyo S.O."/>
            <person name="Zuo S."/>
            <person name="Madhav S."/>
            <person name="Lee Y.-H."/>
            <person name="Wang G.-L."/>
        </authorList>
    </citation>
    <scope>NUCLEOTIDE SEQUENCE</scope>
    <source>
        <strain evidence="16">AG1-IA YN-7</strain>
    </source>
</reference>
<dbReference type="GO" id="GO:0008821">
    <property type="term" value="F:crossover junction DNA endonuclease activity"/>
    <property type="evidence" value="ECO:0007669"/>
    <property type="project" value="TreeGrafter"/>
</dbReference>
<dbReference type="InterPro" id="IPR033310">
    <property type="entry name" value="Mms4/EME1/EME2"/>
</dbReference>
<dbReference type="Gene3D" id="1.10.150.670">
    <property type="entry name" value="Crossover junction endonuclease EME1, DNA-binding domain"/>
    <property type="match status" value="1"/>
</dbReference>
<feature type="domain" description="ERCC4" evidence="15">
    <location>
        <begin position="248"/>
        <end position="351"/>
    </location>
</feature>
<organism evidence="16 17">
    <name type="scientific">Rhizoctonia solani</name>
    <dbReference type="NCBI Taxonomy" id="456999"/>
    <lineage>
        <taxon>Eukaryota</taxon>
        <taxon>Fungi</taxon>
        <taxon>Dikarya</taxon>
        <taxon>Basidiomycota</taxon>
        <taxon>Agaricomycotina</taxon>
        <taxon>Agaricomycetes</taxon>
        <taxon>Cantharellales</taxon>
        <taxon>Ceratobasidiaceae</taxon>
        <taxon>Rhizoctonia</taxon>
    </lineage>
</organism>
<evidence type="ECO:0000256" key="5">
    <source>
        <dbReference type="ARBA" id="ARBA00022723"/>
    </source>
</evidence>
<accession>A0A8H7LLV5</accession>
<dbReference type="GO" id="GO:0003677">
    <property type="term" value="F:DNA binding"/>
    <property type="evidence" value="ECO:0007669"/>
    <property type="project" value="InterPro"/>
</dbReference>
<dbReference type="GO" id="GO:0000712">
    <property type="term" value="P:resolution of meiotic recombination intermediates"/>
    <property type="evidence" value="ECO:0007669"/>
    <property type="project" value="TreeGrafter"/>
</dbReference>
<feature type="compositionally biased region" description="Polar residues" evidence="14">
    <location>
        <begin position="28"/>
        <end position="44"/>
    </location>
</feature>
<keyword evidence="7" id="KW-0227">DNA damage</keyword>
<feature type="region of interest" description="Disordered" evidence="14">
    <location>
        <begin position="1"/>
        <end position="46"/>
    </location>
</feature>
<evidence type="ECO:0000256" key="3">
    <source>
        <dbReference type="ARBA" id="ARBA00005313"/>
    </source>
</evidence>
<keyword evidence="8" id="KW-0378">Hydrolase</keyword>
<dbReference type="InterPro" id="IPR042530">
    <property type="entry name" value="EME1/EME2_C"/>
</dbReference>
<dbReference type="GO" id="GO:0048476">
    <property type="term" value="C:Holliday junction resolvase complex"/>
    <property type="evidence" value="ECO:0007669"/>
    <property type="project" value="InterPro"/>
</dbReference>
<proteinExistence type="inferred from homology"/>
<evidence type="ECO:0000256" key="13">
    <source>
        <dbReference type="ARBA" id="ARBA00023254"/>
    </source>
</evidence>
<dbReference type="GO" id="GO:0031573">
    <property type="term" value="P:mitotic intra-S DNA damage checkpoint signaling"/>
    <property type="evidence" value="ECO:0007669"/>
    <property type="project" value="TreeGrafter"/>
</dbReference>
<comment type="subcellular location">
    <subcellularLocation>
        <location evidence="2">Nucleus</location>
    </subcellularLocation>
</comment>
<dbReference type="PANTHER" id="PTHR21077">
    <property type="entry name" value="EME1 PROTEIN"/>
    <property type="match status" value="1"/>
</dbReference>
<comment type="cofactor">
    <cofactor evidence="1">
        <name>Mg(2+)</name>
        <dbReference type="ChEBI" id="CHEBI:18420"/>
    </cofactor>
</comment>
<evidence type="ECO:0000313" key="17">
    <source>
        <dbReference type="Proteomes" id="UP000650582"/>
    </source>
</evidence>
<comment type="similarity">
    <text evidence="3">Belongs to the EME1/MMS4 family.</text>
</comment>
<keyword evidence="12" id="KW-0539">Nucleus</keyword>
<evidence type="ECO:0000256" key="11">
    <source>
        <dbReference type="ARBA" id="ARBA00023204"/>
    </source>
</evidence>
<dbReference type="GO" id="GO:0005634">
    <property type="term" value="C:nucleus"/>
    <property type="evidence" value="ECO:0007669"/>
    <property type="project" value="UniProtKB-SubCell"/>
</dbReference>
<dbReference type="PANTHER" id="PTHR21077:SF5">
    <property type="entry name" value="CROSSOVER JUNCTION ENDONUCLEASE MMS4"/>
    <property type="match status" value="1"/>
</dbReference>
<dbReference type="AlphaFoldDB" id="A0A8H7LLV5"/>
<keyword evidence="10" id="KW-0233">DNA recombination</keyword>
<dbReference type="InterPro" id="IPR006166">
    <property type="entry name" value="ERCC4_domain"/>
</dbReference>